<dbReference type="Proteomes" id="UP000199662">
    <property type="component" value="Unassembled WGS sequence"/>
</dbReference>
<feature type="compositionally biased region" description="Gly residues" evidence="1">
    <location>
        <begin position="123"/>
        <end position="133"/>
    </location>
</feature>
<dbReference type="FunFam" id="2.70.70.10:FF:000006">
    <property type="entry name" value="M23 family peptidase"/>
    <property type="match status" value="1"/>
</dbReference>
<feature type="region of interest" description="Disordered" evidence="1">
    <location>
        <begin position="112"/>
        <end position="137"/>
    </location>
</feature>
<dbReference type="InterPro" id="IPR050570">
    <property type="entry name" value="Cell_wall_metabolism_enzyme"/>
</dbReference>
<evidence type="ECO:0000256" key="1">
    <source>
        <dbReference type="SAM" id="MobiDB-lite"/>
    </source>
</evidence>
<dbReference type="PANTHER" id="PTHR21666:SF286">
    <property type="entry name" value="LIPOPROTEIN NLPD"/>
    <property type="match status" value="1"/>
</dbReference>
<dbReference type="CDD" id="cd12797">
    <property type="entry name" value="M23_peptidase"/>
    <property type="match status" value="1"/>
</dbReference>
<dbReference type="EMBL" id="FNZK01000015">
    <property type="protein sequence ID" value="SEJ73556.1"/>
    <property type="molecule type" value="Genomic_DNA"/>
</dbReference>
<dbReference type="InterPro" id="IPR016047">
    <property type="entry name" value="M23ase_b-sheet_dom"/>
</dbReference>
<dbReference type="GO" id="GO:0004222">
    <property type="term" value="F:metalloendopeptidase activity"/>
    <property type="evidence" value="ECO:0007669"/>
    <property type="project" value="TreeGrafter"/>
</dbReference>
<dbReference type="RefSeq" id="WP_091833115.1">
    <property type="nucleotide sequence ID" value="NZ_FNZK01000015.1"/>
</dbReference>
<proteinExistence type="predicted"/>
<dbReference type="PANTHER" id="PTHR21666">
    <property type="entry name" value="PEPTIDASE-RELATED"/>
    <property type="match status" value="1"/>
</dbReference>
<dbReference type="InterPro" id="IPR011055">
    <property type="entry name" value="Dup_hybrid_motif"/>
</dbReference>
<dbReference type="SUPFAM" id="SSF51261">
    <property type="entry name" value="Duplicated hybrid motif"/>
    <property type="match status" value="1"/>
</dbReference>
<keyword evidence="5" id="KW-1185">Reference proteome</keyword>
<dbReference type="Pfam" id="PF01551">
    <property type="entry name" value="Peptidase_M23"/>
    <property type="match status" value="1"/>
</dbReference>
<feature type="transmembrane region" description="Helical" evidence="2">
    <location>
        <begin position="34"/>
        <end position="55"/>
    </location>
</feature>
<dbReference type="Gene3D" id="2.70.70.10">
    <property type="entry name" value="Glucose Permease (Domain IIA)"/>
    <property type="match status" value="1"/>
</dbReference>
<name>A0A1H7B8T6_9FIRM</name>
<keyword evidence="4" id="KW-0378">Hydrolase</keyword>
<feature type="compositionally biased region" description="Polar residues" evidence="1">
    <location>
        <begin position="112"/>
        <end position="121"/>
    </location>
</feature>
<dbReference type="AlphaFoldDB" id="A0A1H7B8T6"/>
<evidence type="ECO:0000256" key="2">
    <source>
        <dbReference type="SAM" id="Phobius"/>
    </source>
</evidence>
<gene>
    <name evidence="4" type="ORF">SAMN05660742_11567</name>
</gene>
<keyword evidence="2" id="KW-0472">Membrane</keyword>
<feature type="domain" description="M23ase beta-sheet core" evidence="3">
    <location>
        <begin position="201"/>
        <end position="296"/>
    </location>
</feature>
<protein>
    <submittedName>
        <fullName evidence="4">Murein DD-endopeptidase MepM and murein hydrolase activator NlpD, contain LysM domain</fullName>
    </submittedName>
</protein>
<keyword evidence="2" id="KW-0812">Transmembrane</keyword>
<evidence type="ECO:0000313" key="5">
    <source>
        <dbReference type="Proteomes" id="UP000199662"/>
    </source>
</evidence>
<evidence type="ECO:0000313" key="4">
    <source>
        <dbReference type="EMBL" id="SEJ73556.1"/>
    </source>
</evidence>
<dbReference type="STRING" id="84035.SAMN05660742_11567"/>
<reference evidence="4 5" key="1">
    <citation type="submission" date="2016-10" db="EMBL/GenBank/DDBJ databases">
        <authorList>
            <person name="de Groot N.N."/>
        </authorList>
    </citation>
    <scope>NUCLEOTIDE SEQUENCE [LARGE SCALE GENOMIC DNA]</scope>
    <source>
        <strain evidence="4 5">DSM 2179</strain>
    </source>
</reference>
<sequence length="300" mass="32454">MDKQVQKPDHREYTIKIIPHQGETVRSIRLPIRMIKYGIVSITVGIVLFIGAFGYSTYSLHLAGSEQAEITELRQVNSIQQSQILQLAKKASTLQDDIDKLNQMEAEIRRISSINDGTDSNPGAGGTHDGQGGPLIQPNIQNLSDTLDAIEKNIAIRKQSLEDLKEKISVQQEVIAVTPSIWPATGDVSSPYGLRWGGTDFHPGIDIANDAGTPIVATADGIVTAAGWNSGGYGNMVDIDHGNGLMTRYGHAQRVVVTTGQQVKRGQVIAYMGSTGFSTGPHVHYEVRVNGKPVNPSSYL</sequence>
<evidence type="ECO:0000259" key="3">
    <source>
        <dbReference type="Pfam" id="PF01551"/>
    </source>
</evidence>
<keyword evidence="2" id="KW-1133">Transmembrane helix</keyword>
<organism evidence="4 5">
    <name type="scientific">Propionispira arboris</name>
    <dbReference type="NCBI Taxonomy" id="84035"/>
    <lineage>
        <taxon>Bacteria</taxon>
        <taxon>Bacillati</taxon>
        <taxon>Bacillota</taxon>
        <taxon>Negativicutes</taxon>
        <taxon>Selenomonadales</taxon>
        <taxon>Selenomonadaceae</taxon>
        <taxon>Propionispira</taxon>
    </lineage>
</organism>
<accession>A0A1H7B8T6</accession>